<protein>
    <submittedName>
        <fullName evidence="2">Uncharacterized protein</fullName>
    </submittedName>
</protein>
<dbReference type="Proteomes" id="UP000266089">
    <property type="component" value="Unassembled WGS sequence"/>
</dbReference>
<evidence type="ECO:0000313" key="3">
    <source>
        <dbReference type="Proteomes" id="UP000266089"/>
    </source>
</evidence>
<name>A0A399DW48_9DEIN</name>
<gene>
    <name evidence="2" type="ORF">Mcate_02230</name>
</gene>
<organism evidence="2 3">
    <name type="scientific">Meiothermus taiwanensis</name>
    <dbReference type="NCBI Taxonomy" id="172827"/>
    <lineage>
        <taxon>Bacteria</taxon>
        <taxon>Thermotogati</taxon>
        <taxon>Deinococcota</taxon>
        <taxon>Deinococci</taxon>
        <taxon>Thermales</taxon>
        <taxon>Thermaceae</taxon>
        <taxon>Meiothermus</taxon>
    </lineage>
</organism>
<dbReference type="AlphaFoldDB" id="A0A399DW48"/>
<feature type="signal peptide" evidence="1">
    <location>
        <begin position="1"/>
        <end position="17"/>
    </location>
</feature>
<dbReference type="EMBL" id="QWKX01000067">
    <property type="protein sequence ID" value="RIH75438.1"/>
    <property type="molecule type" value="Genomic_DNA"/>
</dbReference>
<proteinExistence type="predicted"/>
<reference evidence="2 3" key="1">
    <citation type="submission" date="2018-08" db="EMBL/GenBank/DDBJ databases">
        <title>Meiothermus cateniformans JCM 15151 genome sequencing project.</title>
        <authorList>
            <person name="Da Costa M.S."/>
            <person name="Albuquerque L."/>
            <person name="Raposo P."/>
            <person name="Froufe H.J.C."/>
            <person name="Barroso C.S."/>
            <person name="Egas C."/>
        </authorList>
    </citation>
    <scope>NUCLEOTIDE SEQUENCE [LARGE SCALE GENOMIC DNA]</scope>
    <source>
        <strain evidence="2 3">JCM 15151</strain>
    </source>
</reference>
<dbReference type="OrthoDB" id="26023at2"/>
<accession>A0A399DW48</accession>
<feature type="chain" id="PRO_5017194381" evidence="1">
    <location>
        <begin position="18"/>
        <end position="149"/>
    </location>
</feature>
<dbReference type="RefSeq" id="WP_027888747.1">
    <property type="nucleotide sequence ID" value="NZ_JBHSXZ010000071.1"/>
</dbReference>
<sequence>MRKWLILLVLLFGSALAQSVQVTAGSPFGVNAGVRFSLVPLLVDGRVYGGANFFTGGPASLGGGADVLVSLPLTDLYAGGGLFYASGTTVSLLSQGPSSGGLGARGVIGTYLNVGLPLVGIFVEVHPMLFFGSPSAFGLGGAVGVNIGF</sequence>
<keyword evidence="1" id="KW-0732">Signal</keyword>
<comment type="caution">
    <text evidence="2">The sequence shown here is derived from an EMBL/GenBank/DDBJ whole genome shotgun (WGS) entry which is preliminary data.</text>
</comment>
<evidence type="ECO:0000313" key="2">
    <source>
        <dbReference type="EMBL" id="RIH75438.1"/>
    </source>
</evidence>
<evidence type="ECO:0000256" key="1">
    <source>
        <dbReference type="SAM" id="SignalP"/>
    </source>
</evidence>